<reference evidence="1" key="1">
    <citation type="journal article" date="2021" name="PeerJ">
        <title>Extensive microbial diversity within the chicken gut microbiome revealed by metagenomics and culture.</title>
        <authorList>
            <person name="Gilroy R."/>
            <person name="Ravi A."/>
            <person name="Getino M."/>
            <person name="Pursley I."/>
            <person name="Horton D.L."/>
            <person name="Alikhan N.F."/>
            <person name="Baker D."/>
            <person name="Gharbi K."/>
            <person name="Hall N."/>
            <person name="Watson M."/>
            <person name="Adriaenssens E.M."/>
            <person name="Foster-Nyarko E."/>
            <person name="Jarju S."/>
            <person name="Secka A."/>
            <person name="Antonio M."/>
            <person name="Oren A."/>
            <person name="Chaudhuri R.R."/>
            <person name="La Ragione R."/>
            <person name="Hildebrand F."/>
            <person name="Pallen M.J."/>
        </authorList>
    </citation>
    <scope>NUCLEOTIDE SEQUENCE</scope>
    <source>
        <strain evidence="1">ChiBcec16_6824</strain>
    </source>
</reference>
<accession>A0A9D1Y7Y9</accession>
<dbReference type="AlphaFoldDB" id="A0A9D1Y7Y9"/>
<organism evidence="1 2">
    <name type="scientific">Candidatus Flavonifractor merdigallinarum</name>
    <dbReference type="NCBI Taxonomy" id="2838589"/>
    <lineage>
        <taxon>Bacteria</taxon>
        <taxon>Bacillati</taxon>
        <taxon>Bacillota</taxon>
        <taxon>Clostridia</taxon>
        <taxon>Eubacteriales</taxon>
        <taxon>Oscillospiraceae</taxon>
        <taxon>Flavonifractor</taxon>
    </lineage>
</organism>
<name>A0A9D1Y7Y9_9FIRM</name>
<sequence length="97" mass="11359">LNIVKNERKNWVVKFLIFPKPILKCHQYWDWQEDGTPLLVQMDPRTNQKSIVLCGGAPTPPVVLFEAEIDRTKKRVIVLKDTNLNQLDGSKYEINRR</sequence>
<evidence type="ECO:0000313" key="1">
    <source>
        <dbReference type="EMBL" id="HIY21141.1"/>
    </source>
</evidence>
<protein>
    <submittedName>
        <fullName evidence="1">Uncharacterized protein</fullName>
    </submittedName>
</protein>
<comment type="caution">
    <text evidence="1">The sequence shown here is derived from an EMBL/GenBank/DDBJ whole genome shotgun (WGS) entry which is preliminary data.</text>
</comment>
<feature type="non-terminal residue" evidence="1">
    <location>
        <position position="1"/>
    </location>
</feature>
<dbReference type="EMBL" id="DXDX01000078">
    <property type="protein sequence ID" value="HIY21141.1"/>
    <property type="molecule type" value="Genomic_DNA"/>
</dbReference>
<dbReference type="Proteomes" id="UP000823868">
    <property type="component" value="Unassembled WGS sequence"/>
</dbReference>
<evidence type="ECO:0000313" key="2">
    <source>
        <dbReference type="Proteomes" id="UP000823868"/>
    </source>
</evidence>
<gene>
    <name evidence="1" type="ORF">H9841_04460</name>
</gene>
<proteinExistence type="predicted"/>
<reference evidence="1" key="2">
    <citation type="submission" date="2021-04" db="EMBL/GenBank/DDBJ databases">
        <authorList>
            <person name="Gilroy R."/>
        </authorList>
    </citation>
    <scope>NUCLEOTIDE SEQUENCE</scope>
    <source>
        <strain evidence="1">ChiBcec16_6824</strain>
    </source>
</reference>